<feature type="signal peptide" evidence="1">
    <location>
        <begin position="1"/>
        <end position="22"/>
    </location>
</feature>
<sequence length="209" mass="22311">MRAAAATLALFCTVTLMPQAGAQDAARSFGRLQDAIGKSMAELPEDERITKIFEDAVALQAASSRLSPDDIGDYVRSLDHDTQLLEAALDSSGPERDAILADVAEDLEIKRSAGNGMGAGSSFPGRVSIRVTTRRGVDAVPGYVIGLNPMRWRGQQPMFRLPILSPASGSVPPGRYEVIALRDGRPVARDIVRIGLAAEDTMEIDLPVP</sequence>
<evidence type="ECO:0000313" key="3">
    <source>
        <dbReference type="Proteomes" id="UP000318055"/>
    </source>
</evidence>
<reference evidence="2 3" key="1">
    <citation type="submission" date="2019-07" db="EMBL/GenBank/DDBJ databases">
        <title>Sphingomonas alkalisoli sp. nov., isolated from rhizosphere soil of Suaedae salsa.</title>
        <authorList>
            <person name="Zhang H."/>
            <person name="Xu L."/>
            <person name="Zhang J.-X."/>
            <person name="Sun J.-Q."/>
        </authorList>
    </citation>
    <scope>NUCLEOTIDE SEQUENCE [LARGE SCALE GENOMIC DNA]</scope>
    <source>
        <strain evidence="2 3">XS-10</strain>
    </source>
</reference>
<protein>
    <recommendedName>
        <fullName evidence="4">Carboxypeptidase regulatory-like domain-containing protein</fullName>
    </recommendedName>
</protein>
<organism evidence="2 3">
    <name type="scientific">Sphingomonas suaedae</name>
    <dbReference type="NCBI Taxonomy" id="2599297"/>
    <lineage>
        <taxon>Bacteria</taxon>
        <taxon>Pseudomonadati</taxon>
        <taxon>Pseudomonadota</taxon>
        <taxon>Alphaproteobacteria</taxon>
        <taxon>Sphingomonadales</taxon>
        <taxon>Sphingomonadaceae</taxon>
        <taxon>Sphingomonas</taxon>
    </lineage>
</organism>
<evidence type="ECO:0008006" key="4">
    <source>
        <dbReference type="Google" id="ProtNLM"/>
    </source>
</evidence>
<keyword evidence="3" id="KW-1185">Reference proteome</keyword>
<gene>
    <name evidence="2" type="ORF">FPZ54_02490</name>
</gene>
<dbReference type="AlphaFoldDB" id="A0A518RC26"/>
<evidence type="ECO:0000256" key="1">
    <source>
        <dbReference type="SAM" id="SignalP"/>
    </source>
</evidence>
<keyword evidence="1" id="KW-0732">Signal</keyword>
<evidence type="ECO:0000313" key="2">
    <source>
        <dbReference type="EMBL" id="QDX25006.1"/>
    </source>
</evidence>
<feature type="chain" id="PRO_5021730677" description="Carboxypeptidase regulatory-like domain-containing protein" evidence="1">
    <location>
        <begin position="23"/>
        <end position="209"/>
    </location>
</feature>
<dbReference type="KEGG" id="ssua:FPZ54_02490"/>
<dbReference type="Proteomes" id="UP000318055">
    <property type="component" value="Chromosome"/>
</dbReference>
<name>A0A518RC26_9SPHN</name>
<proteinExistence type="predicted"/>
<dbReference type="RefSeq" id="WP_145844729.1">
    <property type="nucleotide sequence ID" value="NZ_CP042239.1"/>
</dbReference>
<accession>A0A518RC26</accession>
<dbReference type="EMBL" id="CP042239">
    <property type="protein sequence ID" value="QDX25006.1"/>
    <property type="molecule type" value="Genomic_DNA"/>
</dbReference>